<protein>
    <submittedName>
        <fullName evidence="6">Unannotated protein</fullName>
    </submittedName>
</protein>
<dbReference type="EMBL" id="CAFBMH010000026">
    <property type="protein sequence ID" value="CAB4903491.1"/>
    <property type="molecule type" value="Genomic_DNA"/>
</dbReference>
<dbReference type="Gene3D" id="3.40.50.1820">
    <property type="entry name" value="alpha/beta hydrolase"/>
    <property type="match status" value="1"/>
</dbReference>
<dbReference type="PIRSF" id="PIRSF001112">
    <property type="entry name" value="Epoxide_hydrolase"/>
    <property type="match status" value="1"/>
</dbReference>
<dbReference type="InterPro" id="IPR016292">
    <property type="entry name" value="Epoxide_hydrolase"/>
</dbReference>
<evidence type="ECO:0000313" key="6">
    <source>
        <dbReference type="EMBL" id="CAB4903491.1"/>
    </source>
</evidence>
<sequence>MHISDEVLDDLRARLGRTRWPSPGLGAPWEQGTDLDALVALCRYWRDEFDWRAIERRLNAWPQIRTSVDGQLIHAFHVRSPEPDAFPLVLLHGWPSANIEFAELLGPLTDPVAHGGRAEDAFHIVCPSLPGFGWSGPTRQPGWTPHRIAGAVVELMARLGYERFGSHGGDWGSMVTSQLGLHFPDCVPAIHLNMVISTPPRDVADPLAGLTEVEKARVADMRARGRSEMGYQQIQSTKPAAVSAGLNDSPAGLAAWIIEKYRAWGDCHGDLASRFTDDVLCALLTVYWATETIHSANRIYAETRRAGPGASLPTSQVLAPMGYSRFPADGFAPPRAWVERLYDVRSWVEHDEGGHFPALEVPDLLIGDLRGFFTGFR</sequence>
<dbReference type="InterPro" id="IPR000639">
    <property type="entry name" value="Epox_hydrolase-like"/>
</dbReference>
<dbReference type="Pfam" id="PF06441">
    <property type="entry name" value="EHN"/>
    <property type="match status" value="1"/>
</dbReference>
<evidence type="ECO:0000259" key="4">
    <source>
        <dbReference type="Pfam" id="PF06441"/>
    </source>
</evidence>
<accession>A0A6J7G5Y2</accession>
<feature type="domain" description="Epoxide hydrolase N-terminal" evidence="4">
    <location>
        <begin position="1"/>
        <end position="101"/>
    </location>
</feature>
<dbReference type="InterPro" id="IPR010497">
    <property type="entry name" value="Epoxide_hydro_N"/>
</dbReference>
<dbReference type="EMBL" id="CAFABA010000239">
    <property type="protein sequence ID" value="CAB4836806.1"/>
    <property type="molecule type" value="Genomic_DNA"/>
</dbReference>
<keyword evidence="2" id="KW-0058">Aromatic hydrocarbons catabolism</keyword>
<dbReference type="PANTHER" id="PTHR21661:SF35">
    <property type="entry name" value="EPOXIDE HYDROLASE"/>
    <property type="match status" value="1"/>
</dbReference>
<dbReference type="PANTHER" id="PTHR21661">
    <property type="entry name" value="EPOXIDE HYDROLASE 1-RELATED"/>
    <property type="match status" value="1"/>
</dbReference>
<evidence type="ECO:0000256" key="1">
    <source>
        <dbReference type="ARBA" id="ARBA00010088"/>
    </source>
</evidence>
<evidence type="ECO:0000313" key="5">
    <source>
        <dbReference type="EMBL" id="CAB4836806.1"/>
    </source>
</evidence>
<dbReference type="SUPFAM" id="SSF53474">
    <property type="entry name" value="alpha/beta-Hydrolases"/>
    <property type="match status" value="1"/>
</dbReference>
<gene>
    <name evidence="5" type="ORF">UFOPK3139_03251</name>
    <name evidence="6" type="ORF">UFOPK3543_01001</name>
</gene>
<evidence type="ECO:0000256" key="2">
    <source>
        <dbReference type="ARBA" id="ARBA00022797"/>
    </source>
</evidence>
<name>A0A6J7G5Y2_9ZZZZ</name>
<organism evidence="6">
    <name type="scientific">freshwater metagenome</name>
    <dbReference type="NCBI Taxonomy" id="449393"/>
    <lineage>
        <taxon>unclassified sequences</taxon>
        <taxon>metagenomes</taxon>
        <taxon>ecological metagenomes</taxon>
    </lineage>
</organism>
<reference evidence="6" key="1">
    <citation type="submission" date="2020-05" db="EMBL/GenBank/DDBJ databases">
        <authorList>
            <person name="Chiriac C."/>
            <person name="Salcher M."/>
            <person name="Ghai R."/>
            <person name="Kavagutti S V."/>
        </authorList>
    </citation>
    <scope>NUCLEOTIDE SEQUENCE</scope>
</reference>
<dbReference type="GO" id="GO:0004301">
    <property type="term" value="F:epoxide hydrolase activity"/>
    <property type="evidence" value="ECO:0007669"/>
    <property type="project" value="TreeGrafter"/>
</dbReference>
<dbReference type="PRINTS" id="PR00412">
    <property type="entry name" value="EPOXHYDRLASE"/>
</dbReference>
<proteinExistence type="inferred from homology"/>
<dbReference type="GO" id="GO:0097176">
    <property type="term" value="P:epoxide metabolic process"/>
    <property type="evidence" value="ECO:0007669"/>
    <property type="project" value="TreeGrafter"/>
</dbReference>
<evidence type="ECO:0000256" key="3">
    <source>
        <dbReference type="ARBA" id="ARBA00022801"/>
    </source>
</evidence>
<dbReference type="InterPro" id="IPR029058">
    <property type="entry name" value="AB_hydrolase_fold"/>
</dbReference>
<comment type="similarity">
    <text evidence="1">Belongs to the peptidase S33 family.</text>
</comment>
<dbReference type="AlphaFoldDB" id="A0A6J7G5Y2"/>
<keyword evidence="3" id="KW-0378">Hydrolase</keyword>